<evidence type="ECO:0000313" key="1">
    <source>
        <dbReference type="EMBL" id="MYZ46962.1"/>
    </source>
</evidence>
<keyword evidence="1" id="KW-0966">Cell projection</keyword>
<keyword evidence="1" id="KW-0969">Cilium</keyword>
<keyword evidence="2" id="KW-1185">Reference proteome</keyword>
<sequence>MYQSAYAEVLDERPQTMRDSEREAFDRSIALLEAAERAGPGTREAAESLHFLIRLWSILLDDLASPGNSLAPDLRAGLISIGIWIVKEADRIRLEEADSFVPLIEISRTIRDGLKGQNS</sequence>
<evidence type="ECO:0000313" key="2">
    <source>
        <dbReference type="Proteomes" id="UP000773614"/>
    </source>
</evidence>
<protein>
    <submittedName>
        <fullName evidence="1">Flagellar biosynthesis regulator FlaF</fullName>
    </submittedName>
</protein>
<dbReference type="Proteomes" id="UP000773614">
    <property type="component" value="Unassembled WGS sequence"/>
</dbReference>
<dbReference type="GO" id="GO:0044781">
    <property type="term" value="P:bacterial-type flagellum organization"/>
    <property type="evidence" value="ECO:0007669"/>
    <property type="project" value="InterPro"/>
</dbReference>
<keyword evidence="1" id="KW-0282">Flagellum</keyword>
<organism evidence="1 2">
    <name type="scientific">Propylenella binzhouense</name>
    <dbReference type="NCBI Taxonomy" id="2555902"/>
    <lineage>
        <taxon>Bacteria</taxon>
        <taxon>Pseudomonadati</taxon>
        <taxon>Pseudomonadota</taxon>
        <taxon>Alphaproteobacteria</taxon>
        <taxon>Hyphomicrobiales</taxon>
        <taxon>Propylenellaceae</taxon>
        <taxon>Propylenella</taxon>
    </lineage>
</organism>
<dbReference type="OrthoDB" id="9808944at2"/>
<comment type="caution">
    <text evidence="1">The sequence shown here is derived from an EMBL/GenBank/DDBJ whole genome shotgun (WGS) entry which is preliminary data.</text>
</comment>
<dbReference type="Pfam" id="PF07309">
    <property type="entry name" value="FlaF"/>
    <property type="match status" value="1"/>
</dbReference>
<name>A0A964T3P3_9HYPH</name>
<reference evidence="1" key="1">
    <citation type="submission" date="2019-03" db="EMBL/GenBank/DDBJ databases">
        <title>Afifella sp. nov., isolated from activated sludge.</title>
        <authorList>
            <person name="Li Q."/>
            <person name="Liu Y."/>
        </authorList>
    </citation>
    <scope>NUCLEOTIDE SEQUENCE</scope>
    <source>
        <strain evidence="1">L72</strain>
    </source>
</reference>
<accession>A0A964T3P3</accession>
<dbReference type="RefSeq" id="WP_161139308.1">
    <property type="nucleotide sequence ID" value="NZ_SPKJ01000008.1"/>
</dbReference>
<dbReference type="EMBL" id="SPKJ01000008">
    <property type="protein sequence ID" value="MYZ46962.1"/>
    <property type="molecule type" value="Genomic_DNA"/>
</dbReference>
<dbReference type="AlphaFoldDB" id="A0A964T3P3"/>
<dbReference type="InterPro" id="IPR010845">
    <property type="entry name" value="FlaF"/>
</dbReference>
<gene>
    <name evidence="1" type="primary">flaF</name>
    <name evidence="1" type="ORF">E4O86_04460</name>
</gene>
<dbReference type="NCBIfam" id="NF009434">
    <property type="entry name" value="PRK12793.1"/>
    <property type="match status" value="1"/>
</dbReference>
<proteinExistence type="predicted"/>